<dbReference type="AlphaFoldDB" id="S9X754"/>
<evidence type="ECO:0000259" key="11">
    <source>
        <dbReference type="PROSITE" id="PS51847"/>
    </source>
</evidence>
<dbReference type="OMA" id="MDKEDWY"/>
<proteinExistence type="predicted"/>
<evidence type="ECO:0000256" key="5">
    <source>
        <dbReference type="ARBA" id="ARBA00022989"/>
    </source>
</evidence>
<feature type="region of interest" description="Disordered" evidence="9">
    <location>
        <begin position="500"/>
        <end position="530"/>
    </location>
</feature>
<keyword evidence="6" id="KW-0445">Lipid transport</keyword>
<dbReference type="InterPro" id="IPR031468">
    <property type="entry name" value="SMP_LBD"/>
</dbReference>
<feature type="transmembrane region" description="Helical" evidence="10">
    <location>
        <begin position="6"/>
        <end position="26"/>
    </location>
</feature>
<gene>
    <name evidence="12" type="ORF">SPOG_01490</name>
</gene>
<feature type="region of interest" description="Disordered" evidence="9">
    <location>
        <begin position="677"/>
        <end position="721"/>
    </location>
</feature>
<feature type="compositionally biased region" description="Basic and acidic residues" evidence="9">
    <location>
        <begin position="476"/>
        <end position="486"/>
    </location>
</feature>
<evidence type="ECO:0000256" key="2">
    <source>
        <dbReference type="ARBA" id="ARBA00022448"/>
    </source>
</evidence>
<feature type="region of interest" description="Disordered" evidence="9">
    <location>
        <begin position="602"/>
        <end position="661"/>
    </location>
</feature>
<dbReference type="Proteomes" id="UP000015464">
    <property type="component" value="Unassembled WGS sequence"/>
</dbReference>
<evidence type="ECO:0000313" key="12">
    <source>
        <dbReference type="EMBL" id="EPY49606.1"/>
    </source>
</evidence>
<evidence type="ECO:0000256" key="7">
    <source>
        <dbReference type="ARBA" id="ARBA00023121"/>
    </source>
</evidence>
<comment type="subcellular location">
    <subcellularLocation>
        <location evidence="1">Endoplasmic reticulum membrane</location>
    </subcellularLocation>
</comment>
<dbReference type="PANTHER" id="PTHR13466:SF19">
    <property type="entry name" value="NUCLEUS-VACUOLE JUNCTION PROTEIN 2"/>
    <property type="match status" value="1"/>
</dbReference>
<dbReference type="GO" id="GO:1990456">
    <property type="term" value="P:mitochondrion-endoplasmic reticulum membrane tethering"/>
    <property type="evidence" value="ECO:0007669"/>
    <property type="project" value="TreeGrafter"/>
</dbReference>
<dbReference type="eggNOG" id="KOG2238">
    <property type="taxonomic scope" value="Eukaryota"/>
</dbReference>
<keyword evidence="4" id="KW-0256">Endoplasmic reticulum</keyword>
<dbReference type="GO" id="GO:0005789">
    <property type="term" value="C:endoplasmic reticulum membrane"/>
    <property type="evidence" value="ECO:0007669"/>
    <property type="project" value="UniProtKB-SubCell"/>
</dbReference>
<dbReference type="PANTHER" id="PTHR13466">
    <property type="entry name" value="TEX2 PROTEIN-RELATED"/>
    <property type="match status" value="1"/>
</dbReference>
<keyword evidence="8 10" id="KW-0472">Membrane</keyword>
<keyword evidence="7" id="KW-0446">Lipid-binding</keyword>
<sequence>MFLSFILIYLLGGFTFLPLLIVLYLFRPFQPKKNFDENNISTKAYAKSISDSPEKVLIQDWIRLSPTFLNGNSGSVKIHEIEESPDGKVESHALLSDLKIVNEDGKTTRYCLKNPKDVYFVKLIDGQLLLHDPLNTHCLLRTLDLEDYHIKIFPSEVSENEAFSNRNAVLLKPTSDKQHPQSSPISLECQNLYLYARSPSKKEDWYFKLLSFSKTCPPLRPTDGPASFDYYSVKNNLDNLSSPDLTWLNAFIGRIYLGIHKSEGFKNTVKHKLSRKLSKISTPEMMSDIQVTNVDVGESIPIVDNLELVSISEAGELNVSADILYQGDCSFKAETAAKLKLGSKIPSKKVTFSLVIRLRHLSGRVRLLIKPPPSNRIWYGFYEDPKIELHVEPMVLQKQLSNSYLLNYLRNKLLDLIFDTMVLPHMNDIAFFSDDPCPIKGGLYNSKDSYVNITGKTEDTKNNKKKVESPEPQIDEADRNSIKSHESDVKDFDLAKSLSKDLSDSSDNCESDDESKSTQSQTSIPITNNFTYAMRDDKSIKSIPAERKSIMSRKTRPKFWNDSSQSTISDATKKYGVAAKKSFFQGISEAKSLVKKLQANYTNSSDDEDDNLLKSNLQEPQTKKPALNNTSLEEEKLTGNVNEKESLSVSQNEEKKELLPKNHLSNEYFPCKNGSSQFVDQLQMPDSSGKSMEEPKEQFEGQKNSTHIPHESINGEQLPAKELELNTIRTTSVDCKHKLPRRPLPNDVFNENSK</sequence>
<keyword evidence="5 10" id="KW-1133">Transmembrane helix</keyword>
<evidence type="ECO:0000256" key="6">
    <source>
        <dbReference type="ARBA" id="ARBA00023055"/>
    </source>
</evidence>
<dbReference type="HOGENOM" id="CLU_382245_0_0_1"/>
<dbReference type="EMBL" id="KE546995">
    <property type="protein sequence ID" value="EPY49606.1"/>
    <property type="molecule type" value="Genomic_DNA"/>
</dbReference>
<feature type="compositionally biased region" description="Polar residues" evidence="9">
    <location>
        <begin position="518"/>
        <end position="530"/>
    </location>
</feature>
<evidence type="ECO:0000256" key="9">
    <source>
        <dbReference type="SAM" id="MobiDB-lite"/>
    </source>
</evidence>
<protein>
    <submittedName>
        <fullName evidence="12">Eukaryotic protein</fullName>
    </submittedName>
</protein>
<accession>S9X754</accession>
<keyword evidence="3 10" id="KW-0812">Transmembrane</keyword>
<feature type="compositionally biased region" description="Basic and acidic residues" evidence="9">
    <location>
        <begin position="633"/>
        <end position="660"/>
    </location>
</feature>
<feature type="compositionally biased region" description="Basic and acidic residues" evidence="9">
    <location>
        <begin position="456"/>
        <end position="469"/>
    </location>
</feature>
<dbReference type="RefSeq" id="XP_013025631.1">
    <property type="nucleotide sequence ID" value="XM_013170177.1"/>
</dbReference>
<feature type="compositionally biased region" description="Polar residues" evidence="9">
    <location>
        <begin position="677"/>
        <end position="690"/>
    </location>
</feature>
<dbReference type="CDD" id="cd21675">
    <property type="entry name" value="SMP_TEX2"/>
    <property type="match status" value="1"/>
</dbReference>
<keyword evidence="2" id="KW-0813">Transport</keyword>
<evidence type="ECO:0000256" key="3">
    <source>
        <dbReference type="ARBA" id="ARBA00022692"/>
    </source>
</evidence>
<dbReference type="GO" id="GO:0015914">
    <property type="term" value="P:phospholipid transport"/>
    <property type="evidence" value="ECO:0007669"/>
    <property type="project" value="TreeGrafter"/>
</dbReference>
<feature type="region of interest" description="Disordered" evidence="9">
    <location>
        <begin position="734"/>
        <end position="754"/>
    </location>
</feature>
<feature type="region of interest" description="Disordered" evidence="9">
    <location>
        <begin position="455"/>
        <end position="486"/>
    </location>
</feature>
<evidence type="ECO:0000313" key="13">
    <source>
        <dbReference type="Proteomes" id="UP000015464"/>
    </source>
</evidence>
<dbReference type="GeneID" id="25035818"/>
<dbReference type="OrthoDB" id="26740at2759"/>
<dbReference type="GO" id="GO:0008289">
    <property type="term" value="F:lipid binding"/>
    <property type="evidence" value="ECO:0007669"/>
    <property type="project" value="UniProtKB-KW"/>
</dbReference>
<feature type="domain" description="SMP-LTD" evidence="11">
    <location>
        <begin position="241"/>
        <end position="432"/>
    </location>
</feature>
<dbReference type="InterPro" id="IPR019411">
    <property type="entry name" value="MMM1_dom"/>
</dbReference>
<keyword evidence="13" id="KW-1185">Reference proteome</keyword>
<dbReference type="Pfam" id="PF10296">
    <property type="entry name" value="MMM1"/>
    <property type="match status" value="1"/>
</dbReference>
<dbReference type="STRING" id="653667.S9X754"/>
<evidence type="ECO:0000256" key="1">
    <source>
        <dbReference type="ARBA" id="ARBA00004586"/>
    </source>
</evidence>
<evidence type="ECO:0000256" key="8">
    <source>
        <dbReference type="ARBA" id="ARBA00023136"/>
    </source>
</evidence>
<organism evidence="12 13">
    <name type="scientific">Schizosaccharomyces cryophilus (strain OY26 / ATCC MYA-4695 / CBS 11777 / NBRC 106824 / NRRL Y48691)</name>
    <name type="common">Fission yeast</name>
    <dbReference type="NCBI Taxonomy" id="653667"/>
    <lineage>
        <taxon>Eukaryota</taxon>
        <taxon>Fungi</taxon>
        <taxon>Dikarya</taxon>
        <taxon>Ascomycota</taxon>
        <taxon>Taphrinomycotina</taxon>
        <taxon>Schizosaccharomycetes</taxon>
        <taxon>Schizosaccharomycetales</taxon>
        <taxon>Schizosaccharomycetaceae</taxon>
        <taxon>Schizosaccharomyces</taxon>
    </lineage>
</organism>
<dbReference type="PROSITE" id="PS51847">
    <property type="entry name" value="SMP"/>
    <property type="match status" value="1"/>
</dbReference>
<dbReference type="GO" id="GO:0032865">
    <property type="term" value="C:ERMES complex"/>
    <property type="evidence" value="ECO:0007669"/>
    <property type="project" value="TreeGrafter"/>
</dbReference>
<name>S9X754_SCHCR</name>
<reference evidence="12 13" key="1">
    <citation type="journal article" date="2011" name="Science">
        <title>Comparative functional genomics of the fission yeasts.</title>
        <authorList>
            <person name="Rhind N."/>
            <person name="Chen Z."/>
            <person name="Yassour M."/>
            <person name="Thompson D.A."/>
            <person name="Haas B.J."/>
            <person name="Habib N."/>
            <person name="Wapinski I."/>
            <person name="Roy S."/>
            <person name="Lin M.F."/>
            <person name="Heiman D.I."/>
            <person name="Young S.K."/>
            <person name="Furuya K."/>
            <person name="Guo Y."/>
            <person name="Pidoux A."/>
            <person name="Chen H.M."/>
            <person name="Robbertse B."/>
            <person name="Goldberg J.M."/>
            <person name="Aoki K."/>
            <person name="Bayne E.H."/>
            <person name="Berlin A.M."/>
            <person name="Desjardins C.A."/>
            <person name="Dobbs E."/>
            <person name="Dukaj L."/>
            <person name="Fan L."/>
            <person name="FitzGerald M.G."/>
            <person name="French C."/>
            <person name="Gujja S."/>
            <person name="Hansen K."/>
            <person name="Keifenheim D."/>
            <person name="Levin J.Z."/>
            <person name="Mosher R.A."/>
            <person name="Mueller C.A."/>
            <person name="Pfiffner J."/>
            <person name="Priest M."/>
            <person name="Russ C."/>
            <person name="Smialowska A."/>
            <person name="Swoboda P."/>
            <person name="Sykes S.M."/>
            <person name="Vaughn M."/>
            <person name="Vengrova S."/>
            <person name="Yoder R."/>
            <person name="Zeng Q."/>
            <person name="Allshire R."/>
            <person name="Baulcombe D."/>
            <person name="Birren B.W."/>
            <person name="Brown W."/>
            <person name="Ekwall K."/>
            <person name="Kellis M."/>
            <person name="Leatherwood J."/>
            <person name="Levin H."/>
            <person name="Margalit H."/>
            <person name="Martienssen R."/>
            <person name="Nieduszynski C.A."/>
            <person name="Spatafora J.W."/>
            <person name="Friedman N."/>
            <person name="Dalgaard J.Z."/>
            <person name="Baumann P."/>
            <person name="Niki H."/>
            <person name="Regev A."/>
            <person name="Nusbaum C."/>
        </authorList>
    </citation>
    <scope>NUCLEOTIDE SEQUENCE [LARGE SCALE GENOMIC DNA]</scope>
    <source>
        <strain evidence="13">OY26 / ATCC MYA-4695 / CBS 11777 / NBRC 106824 / NRRL Y48691</strain>
    </source>
</reference>
<evidence type="ECO:0000256" key="10">
    <source>
        <dbReference type="SAM" id="Phobius"/>
    </source>
</evidence>
<evidence type="ECO:0000256" key="4">
    <source>
        <dbReference type="ARBA" id="ARBA00022824"/>
    </source>
</evidence>
<feature type="compositionally biased region" description="Basic and acidic residues" evidence="9">
    <location>
        <begin position="691"/>
        <end position="700"/>
    </location>
</feature>